<dbReference type="RefSeq" id="WP_108431576.1">
    <property type="nucleotide sequence ID" value="NZ_CP026947.1"/>
</dbReference>
<organism evidence="2 3">
    <name type="scientific">Corynebacterium yudongzhengii</name>
    <dbReference type="NCBI Taxonomy" id="2080740"/>
    <lineage>
        <taxon>Bacteria</taxon>
        <taxon>Bacillati</taxon>
        <taxon>Actinomycetota</taxon>
        <taxon>Actinomycetes</taxon>
        <taxon>Mycobacteriales</taxon>
        <taxon>Corynebacteriaceae</taxon>
        <taxon>Corynebacterium</taxon>
    </lineage>
</organism>
<comment type="caution">
    <text evidence="2">The sequence shown here is derived from an EMBL/GenBank/DDBJ whole genome shotgun (WGS) entry which is preliminary data.</text>
</comment>
<evidence type="ECO:0000313" key="2">
    <source>
        <dbReference type="EMBL" id="PWC01422.1"/>
    </source>
</evidence>
<dbReference type="InterPro" id="IPR038732">
    <property type="entry name" value="HpyO/CreE_NAD-binding"/>
</dbReference>
<dbReference type="PANTHER" id="PTHR40254">
    <property type="entry name" value="BLR0577 PROTEIN"/>
    <property type="match status" value="1"/>
</dbReference>
<dbReference type="Proteomes" id="UP000244989">
    <property type="component" value="Unassembled WGS sequence"/>
</dbReference>
<dbReference type="EMBL" id="QEEZ01000012">
    <property type="protein sequence ID" value="PWC01422.1"/>
    <property type="molecule type" value="Genomic_DNA"/>
</dbReference>
<dbReference type="KEGG" id="cyz:C3B44_06025"/>
<dbReference type="PANTHER" id="PTHR40254:SF1">
    <property type="entry name" value="BLR0577 PROTEIN"/>
    <property type="match status" value="1"/>
</dbReference>
<dbReference type="InterPro" id="IPR036188">
    <property type="entry name" value="FAD/NAD-bd_sf"/>
</dbReference>
<dbReference type="InterPro" id="IPR052189">
    <property type="entry name" value="L-asp_N-monooxygenase_NS-form"/>
</dbReference>
<dbReference type="Pfam" id="PF13454">
    <property type="entry name" value="NAD_binding_9"/>
    <property type="match status" value="1"/>
</dbReference>
<evidence type="ECO:0000313" key="3">
    <source>
        <dbReference type="Proteomes" id="UP000244989"/>
    </source>
</evidence>
<dbReference type="SUPFAM" id="SSF51905">
    <property type="entry name" value="FAD/NAD(P)-binding domain"/>
    <property type="match status" value="1"/>
</dbReference>
<protein>
    <submittedName>
        <fullName evidence="2">Adenylate cyclase</fullName>
    </submittedName>
</protein>
<evidence type="ECO:0000259" key="1">
    <source>
        <dbReference type="Pfam" id="PF13454"/>
    </source>
</evidence>
<accession>A0A2U1T605</accession>
<sequence length="609" mass="66240">MIFMYINSSGTVTLVMIGGGPRALGILERVLAQAPEMLENEPAGLSIHIVDPYPPGGGHVWREDQDPHLLMNSRASDVTIFTDDTFTGSGPVRRGPSLAEWAQGEGAQAVANAPELAAECARIASDPRRFASRRLNAHYLHWAFEQVTGAAPEGVAIEHHAALAQRITGSDGNWLVTLDDGTHLPANLLVATVGHVVPEIDERAARWSEHARRHGLIHIPPSHTQDADLDVLSAGEDVLVEGMGLAFVDLVSLVTEGRGGRFREGESGSLEYEPSGKEPVIWDGSGRGVLYQSKKSATLEGPRPVLQHLTLAKLESLYSERGPLSFDDDVMDLVECDVYAAVADAGLPTEGRSRYQRLREANQPLSAHRCETAAEVEKAVVDYTPDNLEYSVNSSNQETAIVFDVLLKAHVFLSEHLPVDWLDEPSRRQFPAYWNWLFSFHASGPPPHRVRQILALHRQGVVRFVGPSMWIRPNETGFAAGSRDCSADVPAVESRILVQAHLPKPLAGHGGDRLQAQLVDDGLASVDTRTGKLAIDRATYRVLDHSGRAHETFWAAGPHTAEDPVGAFARPGIDASIFRYNDRVAGQIWETVGADEVRKARVSSANASA</sequence>
<dbReference type="AlphaFoldDB" id="A0A2U1T605"/>
<gene>
    <name evidence="2" type="ORF">DF222_07110</name>
</gene>
<keyword evidence="3" id="KW-1185">Reference proteome</keyword>
<name>A0A2U1T605_9CORY</name>
<reference evidence="3" key="1">
    <citation type="submission" date="2018-04" db="EMBL/GenBank/DDBJ databases">
        <authorList>
            <person name="Liu S."/>
            <person name="Wang Z."/>
            <person name="Li J."/>
        </authorList>
    </citation>
    <scope>NUCLEOTIDE SEQUENCE [LARGE SCALE GENOMIC DNA]</scope>
    <source>
        <strain evidence="3">2189</strain>
    </source>
</reference>
<proteinExistence type="predicted"/>
<feature type="domain" description="FAD-dependent urate hydroxylase HpyO/Asp monooxygenase CreE-like FAD/NAD(P)-binding" evidence="1">
    <location>
        <begin position="15"/>
        <end position="195"/>
    </location>
</feature>